<feature type="domain" description="Fido" evidence="2">
    <location>
        <begin position="64"/>
        <end position="149"/>
    </location>
</feature>
<dbReference type="PATRIC" id="fig|1339280.3.peg.348"/>
<protein>
    <submittedName>
        <fullName evidence="4">Fic/DOC N-terminal family protein</fullName>
    </submittedName>
</protein>
<accession>A0A015ZPK2</accession>
<evidence type="ECO:0000259" key="2">
    <source>
        <dbReference type="Pfam" id="PF02661"/>
    </source>
</evidence>
<sequence>MINTLSLQEAKDSSAVESIITTHDELYKAELSLHTAITAATKEVQSYSAALIHGFELVQQHGLLTCNDMIEIYRRIKHNQAGYRVTPGTALINDRTGESVYQPPQSYDEIVSCMSNLEKFINDNSISDLDPLVKMCIIHHQFESIHPFAPSRQRQSGVGGMGFISPERIGRNFSGDSYSYPENEVIDDGV</sequence>
<dbReference type="SUPFAM" id="SSF140931">
    <property type="entry name" value="Fic-like"/>
    <property type="match status" value="1"/>
</dbReference>
<comment type="caution">
    <text evidence="4">The sequence shown here is derived from an EMBL/GenBank/DDBJ whole genome shotgun (WGS) entry which is preliminary data.</text>
</comment>
<feature type="domain" description="Fic/DOC N-terminal" evidence="3">
    <location>
        <begin position="1"/>
        <end position="56"/>
    </location>
</feature>
<evidence type="ECO:0000256" key="1">
    <source>
        <dbReference type="PIRSR" id="PIRSR640198-1"/>
    </source>
</evidence>
<proteinExistence type="predicted"/>
<dbReference type="EMBL" id="JGDM01000008">
    <property type="protein sequence ID" value="EXZ46422.1"/>
    <property type="molecule type" value="Genomic_DNA"/>
</dbReference>
<dbReference type="PANTHER" id="PTHR13504">
    <property type="entry name" value="FIDO DOMAIN-CONTAINING PROTEIN DDB_G0283145"/>
    <property type="match status" value="1"/>
</dbReference>
<dbReference type="InterPro" id="IPR036597">
    <property type="entry name" value="Fido-like_dom_sf"/>
</dbReference>
<dbReference type="PANTHER" id="PTHR13504:SF35">
    <property type="entry name" value="PROTEIN ADENYLYLTRANSFERASE SOFIC"/>
    <property type="match status" value="1"/>
</dbReference>
<gene>
    <name evidence="4" type="ORF">M076_0361</name>
</gene>
<dbReference type="Proteomes" id="UP000022272">
    <property type="component" value="Unassembled WGS sequence"/>
</dbReference>
<dbReference type="InterPro" id="IPR040198">
    <property type="entry name" value="Fido_containing"/>
</dbReference>
<dbReference type="Pfam" id="PF02661">
    <property type="entry name" value="Fic"/>
    <property type="match status" value="1"/>
</dbReference>
<evidence type="ECO:0000313" key="5">
    <source>
        <dbReference type="Proteomes" id="UP000022272"/>
    </source>
</evidence>
<dbReference type="Pfam" id="PF13784">
    <property type="entry name" value="Fic_N"/>
    <property type="match status" value="1"/>
</dbReference>
<evidence type="ECO:0000313" key="4">
    <source>
        <dbReference type="EMBL" id="EXZ46422.1"/>
    </source>
</evidence>
<dbReference type="InterPro" id="IPR003812">
    <property type="entry name" value="Fido"/>
</dbReference>
<dbReference type="Gene3D" id="1.10.3290.10">
    <property type="entry name" value="Fido-like domain"/>
    <property type="match status" value="1"/>
</dbReference>
<reference evidence="4 5" key="1">
    <citation type="submission" date="2014-02" db="EMBL/GenBank/DDBJ databases">
        <authorList>
            <person name="Sears C."/>
            <person name="Carroll K."/>
            <person name="Sack B.R."/>
            <person name="Qadri F."/>
            <person name="Myers L.L."/>
            <person name="Chung G.-T."/>
            <person name="Escheverria P."/>
            <person name="Fraser C.M."/>
            <person name="Sadzewicz L."/>
            <person name="Shefchek K.A."/>
            <person name="Tallon L."/>
            <person name="Das S.P."/>
            <person name="Daugherty S."/>
            <person name="Mongodin E.F."/>
        </authorList>
    </citation>
    <scope>NUCLEOTIDE SEQUENCE [LARGE SCALE GENOMIC DNA]</scope>
    <source>
        <strain evidence="4 5">2-F-2 #4</strain>
    </source>
</reference>
<name>A0A015ZPK2_BACFG</name>
<dbReference type="InterPro" id="IPR025758">
    <property type="entry name" value="Fic/DOC_N"/>
</dbReference>
<evidence type="ECO:0000259" key="3">
    <source>
        <dbReference type="Pfam" id="PF13784"/>
    </source>
</evidence>
<dbReference type="AlphaFoldDB" id="A0A015ZPK2"/>
<feature type="active site" evidence="1">
    <location>
        <position position="146"/>
    </location>
</feature>
<organism evidence="4 5">
    <name type="scientific">Bacteroides fragilis str. 2-F-2 #4</name>
    <dbReference type="NCBI Taxonomy" id="1339280"/>
    <lineage>
        <taxon>Bacteria</taxon>
        <taxon>Pseudomonadati</taxon>
        <taxon>Bacteroidota</taxon>
        <taxon>Bacteroidia</taxon>
        <taxon>Bacteroidales</taxon>
        <taxon>Bacteroidaceae</taxon>
        <taxon>Bacteroides</taxon>
    </lineage>
</organism>